<keyword evidence="1" id="KW-0812">Transmembrane</keyword>
<dbReference type="GO" id="GO:0005789">
    <property type="term" value="C:endoplasmic reticulum membrane"/>
    <property type="evidence" value="ECO:0007669"/>
    <property type="project" value="TreeGrafter"/>
</dbReference>
<comment type="caution">
    <text evidence="3">The sequence shown here is derived from an EMBL/GenBank/DDBJ whole genome shotgun (WGS) entry which is preliminary data.</text>
</comment>
<name>A0A9P7KAZ3_9AGAR</name>
<keyword evidence="1" id="KW-0472">Membrane</keyword>
<keyword evidence="4" id="KW-1185">Reference proteome</keyword>
<feature type="signal peptide" evidence="2">
    <location>
        <begin position="1"/>
        <end position="17"/>
    </location>
</feature>
<dbReference type="AlphaFoldDB" id="A0A9P7KAZ3"/>
<dbReference type="OrthoDB" id="3360032at2759"/>
<evidence type="ECO:0008006" key="5">
    <source>
        <dbReference type="Google" id="ProtNLM"/>
    </source>
</evidence>
<dbReference type="PANTHER" id="PTHR28022">
    <property type="entry name" value="GPI MANNOSYLTRANSFERASE 2 SUBUNIT PGA1"/>
    <property type="match status" value="1"/>
</dbReference>
<evidence type="ECO:0000313" key="3">
    <source>
        <dbReference type="EMBL" id="KAG5642390.1"/>
    </source>
</evidence>
<feature type="transmembrane region" description="Helical" evidence="1">
    <location>
        <begin position="192"/>
        <end position="210"/>
    </location>
</feature>
<dbReference type="GO" id="GO:0006506">
    <property type="term" value="P:GPI anchor biosynthetic process"/>
    <property type="evidence" value="ECO:0007669"/>
    <property type="project" value="TreeGrafter"/>
</dbReference>
<dbReference type="Proteomes" id="UP000775547">
    <property type="component" value="Unassembled WGS sequence"/>
</dbReference>
<reference evidence="3" key="1">
    <citation type="submission" date="2020-07" db="EMBL/GenBank/DDBJ databases">
        <authorList>
            <person name="Nieuwenhuis M."/>
            <person name="Van De Peppel L.J.J."/>
        </authorList>
    </citation>
    <scope>NUCLEOTIDE SEQUENCE</scope>
    <source>
        <strain evidence="3">AP01</strain>
        <tissue evidence="3">Mycelium</tissue>
    </source>
</reference>
<feature type="chain" id="PRO_5040168968" description="Phosphatidylinositol-glycan biosynthesis class X protein" evidence="2">
    <location>
        <begin position="18"/>
        <end position="235"/>
    </location>
</feature>
<evidence type="ECO:0000256" key="1">
    <source>
        <dbReference type="SAM" id="Phobius"/>
    </source>
</evidence>
<proteinExistence type="predicted"/>
<keyword evidence="1" id="KW-1133">Transmembrane helix</keyword>
<dbReference type="EMBL" id="JABCKV010000189">
    <property type="protein sequence ID" value="KAG5642390.1"/>
    <property type="molecule type" value="Genomic_DNA"/>
</dbReference>
<evidence type="ECO:0000256" key="2">
    <source>
        <dbReference type="SAM" id="SignalP"/>
    </source>
</evidence>
<protein>
    <recommendedName>
        <fullName evidence="5">Phosphatidylinositol-glycan biosynthesis class X protein</fullName>
    </recommendedName>
</protein>
<accession>A0A9P7KAZ3</accession>
<dbReference type="PANTHER" id="PTHR28022:SF1">
    <property type="entry name" value="GPI MANNOSYLTRANSFERASE 2 SUBUNIT PGA1"/>
    <property type="match status" value="1"/>
</dbReference>
<reference evidence="3" key="2">
    <citation type="submission" date="2021-10" db="EMBL/GenBank/DDBJ databases">
        <title>Phylogenomics reveals ancestral predisposition of the termite-cultivated fungus Termitomyces towards a domesticated lifestyle.</title>
        <authorList>
            <person name="Auxier B."/>
            <person name="Grum-Grzhimaylo A."/>
            <person name="Cardenas M.E."/>
            <person name="Lodge J.D."/>
            <person name="Laessoe T."/>
            <person name="Pedersen O."/>
            <person name="Smith M.E."/>
            <person name="Kuyper T.W."/>
            <person name="Franco-Molano E.A."/>
            <person name="Baroni T.J."/>
            <person name="Aanen D.K."/>
        </authorList>
    </citation>
    <scope>NUCLEOTIDE SEQUENCE</scope>
    <source>
        <strain evidence="3">AP01</strain>
        <tissue evidence="3">Mycelium</tissue>
    </source>
</reference>
<evidence type="ECO:0000313" key="4">
    <source>
        <dbReference type="Proteomes" id="UP000775547"/>
    </source>
</evidence>
<keyword evidence="2" id="KW-0732">Signal</keyword>
<dbReference type="GO" id="GO:0000030">
    <property type="term" value="F:mannosyltransferase activity"/>
    <property type="evidence" value="ECO:0007669"/>
    <property type="project" value="TreeGrafter"/>
</dbReference>
<sequence>MLGLGLFLLCFALHVFANTEIVNFRVSEAREVDFPFTNQWPRLNYTHNDLEWDIRPAAYATPLKEVCEDKTPDALDPCPHELWILLDLRRDWSTYSSFTLRLSWPASYPADFSIQLYDPQALLNHFGVDPAQHRHLPTESNSRRRYRYARIRLVDTGVLTPRSSSSDGSKPVPVPFIITLEPLYFRVLPPSVLPVLGFIAVACIVAGLAVPKIHKYLNSVAVQAKKELAANGKHE</sequence>
<dbReference type="InterPro" id="IPR019433">
    <property type="entry name" value="GPI_ManTrfase_II_coact_Pga1"/>
</dbReference>
<organism evidence="3 4">
    <name type="scientific">Asterophora parasitica</name>
    <dbReference type="NCBI Taxonomy" id="117018"/>
    <lineage>
        <taxon>Eukaryota</taxon>
        <taxon>Fungi</taxon>
        <taxon>Dikarya</taxon>
        <taxon>Basidiomycota</taxon>
        <taxon>Agaricomycotina</taxon>
        <taxon>Agaricomycetes</taxon>
        <taxon>Agaricomycetidae</taxon>
        <taxon>Agaricales</taxon>
        <taxon>Tricholomatineae</taxon>
        <taxon>Lyophyllaceae</taxon>
        <taxon>Asterophora</taxon>
    </lineage>
</organism>
<dbReference type="GO" id="GO:0031501">
    <property type="term" value="C:mannosyltransferase complex"/>
    <property type="evidence" value="ECO:0007669"/>
    <property type="project" value="TreeGrafter"/>
</dbReference>
<gene>
    <name evidence="3" type="ORF">DXG03_002848</name>
</gene>